<dbReference type="Proteomes" id="UP000030520">
    <property type="component" value="Unassembled WGS sequence"/>
</dbReference>
<accession>A0ABR4YCA6</accession>
<dbReference type="RefSeq" id="WP_038214070.1">
    <property type="nucleotide sequence ID" value="NZ_JRWM01000007.1"/>
</dbReference>
<reference evidence="1 2" key="1">
    <citation type="submission" date="2014-10" db="EMBL/GenBank/DDBJ databases">
        <title>Genome sequencing of Vibrio variabilis T01.</title>
        <authorList>
            <person name="Chan K.-G."/>
            <person name="Mohamad N.I."/>
        </authorList>
    </citation>
    <scope>NUCLEOTIDE SEQUENCE [LARGE SCALE GENOMIC DNA]</scope>
    <source>
        <strain evidence="1 2">T01</strain>
    </source>
</reference>
<comment type="caution">
    <text evidence="1">The sequence shown here is derived from an EMBL/GenBank/DDBJ whole genome shotgun (WGS) entry which is preliminary data.</text>
</comment>
<organism evidence="1 2">
    <name type="scientific">Vibrio variabilis</name>
    <dbReference type="NCBI Taxonomy" id="990271"/>
    <lineage>
        <taxon>Bacteria</taxon>
        <taxon>Pseudomonadati</taxon>
        <taxon>Pseudomonadota</taxon>
        <taxon>Gammaproteobacteria</taxon>
        <taxon>Vibrionales</taxon>
        <taxon>Vibrionaceae</taxon>
        <taxon>Vibrio</taxon>
    </lineage>
</organism>
<gene>
    <name evidence="1" type="ORF">NL53_07885</name>
</gene>
<keyword evidence="2" id="KW-1185">Reference proteome</keyword>
<name>A0ABR4YCA6_9VIBR</name>
<evidence type="ECO:0000313" key="1">
    <source>
        <dbReference type="EMBL" id="KHA61112.1"/>
    </source>
</evidence>
<proteinExistence type="predicted"/>
<dbReference type="EMBL" id="JRWM01000007">
    <property type="protein sequence ID" value="KHA61112.1"/>
    <property type="molecule type" value="Genomic_DNA"/>
</dbReference>
<protein>
    <submittedName>
        <fullName evidence="1">Uncharacterized protein</fullName>
    </submittedName>
</protein>
<sequence>MALLEISDVSSLSEAAIKWVEFFVNRKENKAKKENEAIKSLMTSLDRTAVYMKSVLDNAESKSDTVERELSECWYSTSILVREYNPELAERCFFKGIYWSNNSRFTEQEIIDKKMKLHHIEMDIAKALASI</sequence>
<evidence type="ECO:0000313" key="2">
    <source>
        <dbReference type="Proteomes" id="UP000030520"/>
    </source>
</evidence>